<dbReference type="AlphaFoldDB" id="A0A937AFS6"/>
<evidence type="ECO:0000256" key="1">
    <source>
        <dbReference type="SAM" id="Coils"/>
    </source>
</evidence>
<keyword evidence="4" id="KW-1185">Reference proteome</keyword>
<name>A0A937AFS6_9BACT</name>
<dbReference type="Proteomes" id="UP000642920">
    <property type="component" value="Unassembled WGS sequence"/>
</dbReference>
<evidence type="ECO:0000313" key="4">
    <source>
        <dbReference type="Proteomes" id="UP000642920"/>
    </source>
</evidence>
<protein>
    <submittedName>
        <fullName evidence="3">Uncharacterized protein</fullName>
    </submittedName>
</protein>
<proteinExistence type="predicted"/>
<evidence type="ECO:0000313" key="3">
    <source>
        <dbReference type="EMBL" id="MBL0765689.1"/>
    </source>
</evidence>
<feature type="transmembrane region" description="Helical" evidence="2">
    <location>
        <begin position="142"/>
        <end position="162"/>
    </location>
</feature>
<feature type="coiled-coil region" evidence="1">
    <location>
        <begin position="32"/>
        <end position="105"/>
    </location>
</feature>
<keyword evidence="2" id="KW-0472">Membrane</keyword>
<keyword evidence="2" id="KW-1133">Transmembrane helix</keyword>
<keyword evidence="2" id="KW-0812">Transmembrane</keyword>
<comment type="caution">
    <text evidence="3">The sequence shown here is derived from an EMBL/GenBank/DDBJ whole genome shotgun (WGS) entry which is preliminary data.</text>
</comment>
<feature type="transmembrane region" description="Helical" evidence="2">
    <location>
        <begin position="111"/>
        <end position="130"/>
    </location>
</feature>
<sequence>MAKAVAQSDVFQAEIDFLKEVRKLSEDDNIPAETVKENYKKLCDKYERLIGEAKLLTSVSDRLHAKLNEANEKLKKQSEEINKINDDLKVNNQLLQDTIDQLVKAKVGRKASSIVLLIAIILFVISEGLLEPIVEQKFGNEQVGFIFKLGIAILLKPIDVIVERYMMRQALKGKSTVADKLFK</sequence>
<dbReference type="EMBL" id="JAERQG010000002">
    <property type="protein sequence ID" value="MBL0765689.1"/>
    <property type="molecule type" value="Genomic_DNA"/>
</dbReference>
<reference evidence="3" key="1">
    <citation type="submission" date="2021-01" db="EMBL/GenBank/DDBJ databases">
        <title>Marivirga sp. nov., isolated from intertidal surface sediments.</title>
        <authorList>
            <person name="Zhang M."/>
        </authorList>
    </citation>
    <scope>NUCLEOTIDE SEQUENCE</scope>
    <source>
        <strain evidence="3">SM1354</strain>
    </source>
</reference>
<accession>A0A937AFS6</accession>
<dbReference type="RefSeq" id="WP_201920804.1">
    <property type="nucleotide sequence ID" value="NZ_JAERQG010000002.1"/>
</dbReference>
<gene>
    <name evidence="3" type="ORF">JKP34_10535</name>
</gene>
<keyword evidence="1" id="KW-0175">Coiled coil</keyword>
<evidence type="ECO:0000256" key="2">
    <source>
        <dbReference type="SAM" id="Phobius"/>
    </source>
</evidence>
<organism evidence="3 4">
    <name type="scientific">Marivirga atlantica</name>
    <dbReference type="NCBI Taxonomy" id="1548457"/>
    <lineage>
        <taxon>Bacteria</taxon>
        <taxon>Pseudomonadati</taxon>
        <taxon>Bacteroidota</taxon>
        <taxon>Cytophagia</taxon>
        <taxon>Cytophagales</taxon>
        <taxon>Marivirgaceae</taxon>
        <taxon>Marivirga</taxon>
    </lineage>
</organism>